<dbReference type="RefSeq" id="WP_111844715.1">
    <property type="nucleotide sequence ID" value="NZ_UEGI01000008.1"/>
</dbReference>
<evidence type="ECO:0008006" key="3">
    <source>
        <dbReference type="Google" id="ProtNLM"/>
    </source>
</evidence>
<evidence type="ECO:0000313" key="1">
    <source>
        <dbReference type="EMBL" id="TXD73666.1"/>
    </source>
</evidence>
<dbReference type="OrthoDB" id="9793489at2"/>
<dbReference type="AlphaFoldDB" id="A0A5C6Z0X8"/>
<reference evidence="1 2" key="1">
    <citation type="submission" date="2019-08" db="EMBL/GenBank/DDBJ databases">
        <title>Genome of Aequorivita antarctica SW49 (type strain).</title>
        <authorList>
            <person name="Bowman J.P."/>
        </authorList>
    </citation>
    <scope>NUCLEOTIDE SEQUENCE [LARGE SCALE GENOMIC DNA]</scope>
    <source>
        <strain evidence="1 2">SW49</strain>
    </source>
</reference>
<dbReference type="InterPro" id="IPR019734">
    <property type="entry name" value="TPR_rpt"/>
</dbReference>
<dbReference type="InterPro" id="IPR011990">
    <property type="entry name" value="TPR-like_helical_dom_sf"/>
</dbReference>
<accession>A0A5C6Z0X8</accession>
<dbReference type="Gene3D" id="1.25.40.10">
    <property type="entry name" value="Tetratricopeptide repeat domain"/>
    <property type="match status" value="1"/>
</dbReference>
<evidence type="ECO:0000313" key="2">
    <source>
        <dbReference type="Proteomes" id="UP000321497"/>
    </source>
</evidence>
<dbReference type="EMBL" id="VORT01000004">
    <property type="protein sequence ID" value="TXD73666.1"/>
    <property type="molecule type" value="Genomic_DNA"/>
</dbReference>
<sequence length="85" mass="9923">MQYIDFALSNLKKHDEAIVQFQKASSLSKGYENELYLAETYDLKGDIREAVKYYKLFLSNLGAQNSNFQHGRNFKEKKKIAELKI</sequence>
<name>A0A5C6Z0X8_9FLAO</name>
<keyword evidence="2" id="KW-1185">Reference proteome</keyword>
<dbReference type="Pfam" id="PF13181">
    <property type="entry name" value="TPR_8"/>
    <property type="match status" value="2"/>
</dbReference>
<organism evidence="1 2">
    <name type="scientific">Aequorivita antarctica</name>
    <dbReference type="NCBI Taxonomy" id="153266"/>
    <lineage>
        <taxon>Bacteria</taxon>
        <taxon>Pseudomonadati</taxon>
        <taxon>Bacteroidota</taxon>
        <taxon>Flavobacteriia</taxon>
        <taxon>Flavobacteriales</taxon>
        <taxon>Flavobacteriaceae</taxon>
        <taxon>Aequorivita</taxon>
    </lineage>
</organism>
<proteinExistence type="predicted"/>
<dbReference type="SUPFAM" id="SSF48452">
    <property type="entry name" value="TPR-like"/>
    <property type="match status" value="1"/>
</dbReference>
<protein>
    <recommendedName>
        <fullName evidence="3">Tetratricopeptide repeat protein</fullName>
    </recommendedName>
</protein>
<dbReference type="Proteomes" id="UP000321497">
    <property type="component" value="Unassembled WGS sequence"/>
</dbReference>
<gene>
    <name evidence="1" type="ORF">ESU54_07850</name>
</gene>
<comment type="caution">
    <text evidence="1">The sequence shown here is derived from an EMBL/GenBank/DDBJ whole genome shotgun (WGS) entry which is preliminary data.</text>
</comment>